<protein>
    <recommendedName>
        <fullName evidence="2">Transposase IS116/IS110/IS902 C-terminal domain-containing protein</fullName>
    </recommendedName>
</protein>
<keyword evidence="4" id="KW-1185">Reference proteome</keyword>
<dbReference type="PANTHER" id="PTHR33055">
    <property type="entry name" value="TRANSPOSASE FOR INSERTION SEQUENCE ELEMENT IS1111A"/>
    <property type="match status" value="1"/>
</dbReference>
<dbReference type="Pfam" id="PF02371">
    <property type="entry name" value="Transposase_20"/>
    <property type="match status" value="1"/>
</dbReference>
<evidence type="ECO:0000313" key="3">
    <source>
        <dbReference type="EMBL" id="PLC53429.1"/>
    </source>
</evidence>
<name>A0A2N4UEJ4_9BURK</name>
<reference evidence="3 4" key="1">
    <citation type="submission" date="2017-10" db="EMBL/GenBank/DDBJ databases">
        <title>Two draft genome sequences of Pusillimonas sp. strains isolated from a nitrate- and radionuclide-contaminated groundwater in Russia.</title>
        <authorList>
            <person name="Grouzdev D.S."/>
            <person name="Tourova T.P."/>
            <person name="Goeva M.A."/>
            <person name="Babich T.L."/>
            <person name="Sokolova D.S."/>
            <person name="Abdullin R."/>
            <person name="Poltaraus A.B."/>
            <person name="Toshchakov S.V."/>
            <person name="Nazina T.N."/>
        </authorList>
    </citation>
    <scope>NUCLEOTIDE SEQUENCE [LARGE SCALE GENOMIC DNA]</scope>
    <source>
        <strain evidence="3 4">JR1/69-2-13</strain>
    </source>
</reference>
<dbReference type="AlphaFoldDB" id="A0A2N4UEJ4"/>
<dbReference type="GO" id="GO:0006313">
    <property type="term" value="P:DNA transposition"/>
    <property type="evidence" value="ECO:0007669"/>
    <property type="project" value="InterPro"/>
</dbReference>
<comment type="caution">
    <text evidence="3">The sequence shown here is derived from an EMBL/GenBank/DDBJ whole genome shotgun (WGS) entry which is preliminary data.</text>
</comment>
<feature type="coiled-coil region" evidence="1">
    <location>
        <begin position="2"/>
        <end position="29"/>
    </location>
</feature>
<evidence type="ECO:0000259" key="2">
    <source>
        <dbReference type="Pfam" id="PF02371"/>
    </source>
</evidence>
<dbReference type="InterPro" id="IPR003346">
    <property type="entry name" value="Transposase_20"/>
</dbReference>
<sequence>MLHQIEERIDAIEDELQGLERQLDSARRVRQIPGVGLLGATALAAALGEDARGYRNAREFAACLGLVPCHRGTGGKVAVGHLSKRGDPYLRTLLMHGARAVIFHSKTKSAWLQQMLARRPLNVVVAALANKMARTAWALVAHGREYQAGEFTNAGSPKI</sequence>
<proteinExistence type="predicted"/>
<organism evidence="3 4">
    <name type="scientific">Pollutimonas nitritireducens</name>
    <dbReference type="NCBI Taxonomy" id="2045209"/>
    <lineage>
        <taxon>Bacteria</taxon>
        <taxon>Pseudomonadati</taxon>
        <taxon>Pseudomonadota</taxon>
        <taxon>Betaproteobacteria</taxon>
        <taxon>Burkholderiales</taxon>
        <taxon>Alcaligenaceae</taxon>
        <taxon>Pollutimonas</taxon>
    </lineage>
</organism>
<dbReference type="GO" id="GO:0003677">
    <property type="term" value="F:DNA binding"/>
    <property type="evidence" value="ECO:0007669"/>
    <property type="project" value="InterPro"/>
</dbReference>
<evidence type="ECO:0000313" key="4">
    <source>
        <dbReference type="Proteomes" id="UP000234328"/>
    </source>
</evidence>
<dbReference type="InterPro" id="IPR047650">
    <property type="entry name" value="Transpos_IS110"/>
</dbReference>
<gene>
    <name evidence="3" type="ORF">CR155_14295</name>
</gene>
<dbReference type="PANTHER" id="PTHR33055:SF3">
    <property type="entry name" value="PUTATIVE TRANSPOSASE FOR IS117-RELATED"/>
    <property type="match status" value="1"/>
</dbReference>
<evidence type="ECO:0000256" key="1">
    <source>
        <dbReference type="SAM" id="Coils"/>
    </source>
</evidence>
<accession>A0A2N4UEJ4</accession>
<feature type="domain" description="Transposase IS116/IS110/IS902 C-terminal" evidence="2">
    <location>
        <begin position="27"/>
        <end position="106"/>
    </location>
</feature>
<dbReference type="EMBL" id="PDNV01000008">
    <property type="protein sequence ID" value="PLC53429.1"/>
    <property type="molecule type" value="Genomic_DNA"/>
</dbReference>
<dbReference type="Proteomes" id="UP000234328">
    <property type="component" value="Unassembled WGS sequence"/>
</dbReference>
<dbReference type="GO" id="GO:0004803">
    <property type="term" value="F:transposase activity"/>
    <property type="evidence" value="ECO:0007669"/>
    <property type="project" value="InterPro"/>
</dbReference>
<keyword evidence="1" id="KW-0175">Coiled coil</keyword>